<evidence type="ECO:0000256" key="4">
    <source>
        <dbReference type="PROSITE-ProRule" id="PRU00339"/>
    </source>
</evidence>
<evidence type="ECO:0000259" key="7">
    <source>
        <dbReference type="Pfam" id="PF02770"/>
    </source>
</evidence>
<dbReference type="Gene3D" id="1.20.140.10">
    <property type="entry name" value="Butyryl-CoA Dehydrogenase, subunit A, domain 3"/>
    <property type="match status" value="1"/>
</dbReference>
<evidence type="ECO:0000256" key="3">
    <source>
        <dbReference type="ARBA" id="ARBA00022827"/>
    </source>
</evidence>
<dbReference type="InterPro" id="IPR019734">
    <property type="entry name" value="TPR_rpt"/>
</dbReference>
<gene>
    <name evidence="9" type="primary">aidB</name>
    <name evidence="9" type="ORF">SPIL2461_LOCUS7413</name>
</gene>
<accession>A0A812NNS4</accession>
<proteinExistence type="inferred from homology"/>
<dbReference type="AlphaFoldDB" id="A0A812NNS4"/>
<comment type="caution">
    <text evidence="9">The sequence shown here is derived from an EMBL/GenBank/DDBJ whole genome shotgun (WGS) entry which is preliminary data.</text>
</comment>
<organism evidence="9 10">
    <name type="scientific">Symbiodinium pilosum</name>
    <name type="common">Dinoflagellate</name>
    <dbReference type="NCBI Taxonomy" id="2952"/>
    <lineage>
        <taxon>Eukaryota</taxon>
        <taxon>Sar</taxon>
        <taxon>Alveolata</taxon>
        <taxon>Dinophyceae</taxon>
        <taxon>Suessiales</taxon>
        <taxon>Symbiodiniaceae</taxon>
        <taxon>Symbiodinium</taxon>
    </lineage>
</organism>
<dbReference type="GO" id="GO:0003995">
    <property type="term" value="F:acyl-CoA dehydrogenase activity"/>
    <property type="evidence" value="ECO:0007669"/>
    <property type="project" value="TreeGrafter"/>
</dbReference>
<dbReference type="InterPro" id="IPR041504">
    <property type="entry name" value="AidB_N"/>
</dbReference>
<feature type="domain" description="Acyl-CoA dehydrogenase/oxidase C-terminal" evidence="6">
    <location>
        <begin position="327"/>
        <end position="477"/>
    </location>
</feature>
<feature type="domain" description="Acyl-CoA oxidase/dehydrogenase middle" evidence="7">
    <location>
        <begin position="217"/>
        <end position="315"/>
    </location>
</feature>
<evidence type="ECO:0000256" key="2">
    <source>
        <dbReference type="ARBA" id="ARBA00022630"/>
    </source>
</evidence>
<dbReference type="SUPFAM" id="SSF47203">
    <property type="entry name" value="Acyl-CoA dehydrogenase C-terminal domain-like"/>
    <property type="match status" value="1"/>
</dbReference>
<keyword evidence="4" id="KW-0802">TPR repeat</keyword>
<dbReference type="Pfam" id="PF13181">
    <property type="entry name" value="TPR_8"/>
    <property type="match status" value="2"/>
</dbReference>
<dbReference type="SUPFAM" id="SSF48452">
    <property type="entry name" value="TPR-like"/>
    <property type="match status" value="1"/>
</dbReference>
<evidence type="ECO:0000259" key="6">
    <source>
        <dbReference type="Pfam" id="PF00441"/>
    </source>
</evidence>
<dbReference type="Gene3D" id="6.10.250.600">
    <property type="match status" value="1"/>
</dbReference>
<feature type="domain" description="Adaptive response protein AidB N-terminal" evidence="8">
    <location>
        <begin position="43"/>
        <end position="200"/>
    </location>
</feature>
<dbReference type="InterPro" id="IPR006091">
    <property type="entry name" value="Acyl-CoA_Oxase/DH_mid-dom"/>
</dbReference>
<name>A0A812NNS4_SYMPI</name>
<keyword evidence="10" id="KW-1185">Reference proteome</keyword>
<protein>
    <submittedName>
        <fullName evidence="9">AidB protein</fullName>
    </submittedName>
</protein>
<keyword evidence="3" id="KW-0274">FAD</keyword>
<dbReference type="Gene3D" id="2.40.110.20">
    <property type="match status" value="1"/>
</dbReference>
<feature type="region of interest" description="Disordered" evidence="5">
    <location>
        <begin position="1"/>
        <end position="20"/>
    </location>
</feature>
<dbReference type="EMBL" id="CAJNIZ010011558">
    <property type="protein sequence ID" value="CAE7321213.1"/>
    <property type="molecule type" value="Genomic_DNA"/>
</dbReference>
<sequence>MDAVEHTEKPQAQGGGILRPAEPEQLCVASALTPGQPTHRVLNQARPFSGHNAFLCDPALRDGVAGHGGAWGEARLTELGTAVGSEEWQTRANRYPPRLETHDRFGNRRDAAEFHPAYHNLMDLGISSGAAAFAWQPDNFGKKGAHVIRAALMYLMYQLDSGVCCPLTMTFAAVPALRRHQDDPGGYIEHLLQKLISCKYSGKDVPFHSKAGATMGMSMTEKQGGSDVRANMTEGKPVSNFRQSPGDPFHLIGHKWFTSAPMSDAFLTLAQTEKGVSCFIVPRWLPDGSRNAGFSIQRLKDKIGDKSNASSEVEYRHAWGVLLGPQGRGVRTIVEMVVHTRLDCVIGSSALMRLSAQLAAHHASHRAAFGRRLLEQPLMRCVLADLALESEAAMATWLRLGRGLDGSETSFVRIAVAVAKYFVCKRAPLVAYEAMECHGGNGYVDEGPIARLFRQSPLNAIWEGSGNVICLDVLRALRREPESALALMDELQSAVAAADAVSQQLPNCYATMTQALHAELASDPATLEPQARDIVDRLAICLQAAVLLNHGDPKVAKAFLALDELLADDEAAAPTALDDTGSPSNLSRQPYHLPQNWAAQGQPVAWADLTLVEDGSFRLALLDATEAIDLCLLEEAGQLHFLELERAHGNALAREGRYEEASEAYKRALDAVRRSPMYKALFPTERGHIQGAYSREALEENPLQGLSEEEVSTRRSHLVALHLNLSLCGNKAGLHSLARRHADIALGAEPENAKALFRRGQAAAGQSDFEAALQDLQKAAELQPQDRTIRAEIQSVQRGLRAHKEVQKTMFQNVFQPARRSPGTFEGGQG</sequence>
<evidence type="ECO:0000313" key="10">
    <source>
        <dbReference type="Proteomes" id="UP000649617"/>
    </source>
</evidence>
<dbReference type="SUPFAM" id="SSF56645">
    <property type="entry name" value="Acyl-CoA dehydrogenase NM domain-like"/>
    <property type="match status" value="1"/>
</dbReference>
<dbReference type="InterPro" id="IPR036250">
    <property type="entry name" value="AcylCo_DH-like_C"/>
</dbReference>
<evidence type="ECO:0000313" key="9">
    <source>
        <dbReference type="EMBL" id="CAE7321213.1"/>
    </source>
</evidence>
<feature type="repeat" description="TPR" evidence="4">
    <location>
        <begin position="753"/>
        <end position="786"/>
    </location>
</feature>
<dbReference type="PANTHER" id="PTHR42707:SF3">
    <property type="entry name" value="ACYL-COA DEHYDROGENASE AIDB-RELATED"/>
    <property type="match status" value="1"/>
</dbReference>
<dbReference type="InterPro" id="IPR009100">
    <property type="entry name" value="AcylCoA_DH/oxidase_NM_dom_sf"/>
</dbReference>
<evidence type="ECO:0000256" key="1">
    <source>
        <dbReference type="ARBA" id="ARBA00009347"/>
    </source>
</evidence>
<dbReference type="InterPro" id="IPR009075">
    <property type="entry name" value="AcylCo_DH/oxidase_C"/>
</dbReference>
<dbReference type="Gene3D" id="1.25.40.10">
    <property type="entry name" value="Tetratricopeptide repeat domain"/>
    <property type="match status" value="1"/>
</dbReference>
<dbReference type="Pfam" id="PF18158">
    <property type="entry name" value="AidB_N"/>
    <property type="match status" value="1"/>
</dbReference>
<evidence type="ECO:0000256" key="5">
    <source>
        <dbReference type="SAM" id="MobiDB-lite"/>
    </source>
</evidence>
<dbReference type="InterPro" id="IPR052904">
    <property type="entry name" value="Acyl-CoA_dehydrogenase-like"/>
</dbReference>
<dbReference type="Pfam" id="PF00441">
    <property type="entry name" value="Acyl-CoA_dh_1"/>
    <property type="match status" value="1"/>
</dbReference>
<dbReference type="InterPro" id="IPR011990">
    <property type="entry name" value="TPR-like_helical_dom_sf"/>
</dbReference>
<keyword evidence="2" id="KW-0285">Flavoprotein</keyword>
<dbReference type="SMART" id="SM00028">
    <property type="entry name" value="TPR"/>
    <property type="match status" value="3"/>
</dbReference>
<dbReference type="Proteomes" id="UP000649617">
    <property type="component" value="Unassembled WGS sequence"/>
</dbReference>
<dbReference type="Pfam" id="PF02770">
    <property type="entry name" value="Acyl-CoA_dh_M"/>
    <property type="match status" value="1"/>
</dbReference>
<evidence type="ECO:0000259" key="8">
    <source>
        <dbReference type="Pfam" id="PF18158"/>
    </source>
</evidence>
<dbReference type="OrthoDB" id="448314at2759"/>
<reference evidence="9" key="1">
    <citation type="submission" date="2021-02" db="EMBL/GenBank/DDBJ databases">
        <authorList>
            <person name="Dougan E. K."/>
            <person name="Rhodes N."/>
            <person name="Thang M."/>
            <person name="Chan C."/>
        </authorList>
    </citation>
    <scope>NUCLEOTIDE SEQUENCE</scope>
</reference>
<dbReference type="PROSITE" id="PS50005">
    <property type="entry name" value="TPR"/>
    <property type="match status" value="1"/>
</dbReference>
<dbReference type="PANTHER" id="PTHR42707">
    <property type="entry name" value="ACYL-COA DEHYDROGENASE"/>
    <property type="match status" value="1"/>
</dbReference>
<comment type="similarity">
    <text evidence="1">Belongs to the acyl-CoA dehydrogenase family.</text>
</comment>